<evidence type="ECO:0000313" key="11">
    <source>
        <dbReference type="EMBL" id="BAG13948.1"/>
    </source>
</evidence>
<dbReference type="GO" id="GO:0005886">
    <property type="term" value="C:plasma membrane"/>
    <property type="evidence" value="ECO:0007669"/>
    <property type="project" value="UniProtKB-SubCell"/>
</dbReference>
<dbReference type="PANTHER" id="PTHR11693:SF22">
    <property type="entry name" value="ATP SYNTHASE SUBUNIT GAMMA, MITOCHONDRIAL"/>
    <property type="match status" value="1"/>
</dbReference>
<dbReference type="PANTHER" id="PTHR11693">
    <property type="entry name" value="ATP SYNTHASE GAMMA CHAIN"/>
    <property type="match status" value="1"/>
</dbReference>
<name>B1H0B6_ENDTX</name>
<evidence type="ECO:0000256" key="1">
    <source>
        <dbReference type="ARBA" id="ARBA00003456"/>
    </source>
</evidence>
<dbReference type="Pfam" id="PF00231">
    <property type="entry name" value="ATP-synt"/>
    <property type="match status" value="1"/>
</dbReference>
<dbReference type="HAMAP" id="MF_00815">
    <property type="entry name" value="ATP_synth_gamma_bact"/>
    <property type="match status" value="1"/>
</dbReference>
<keyword evidence="6 10" id="KW-0406">Ion transport</keyword>
<evidence type="ECO:0000256" key="8">
    <source>
        <dbReference type="ARBA" id="ARBA00023196"/>
    </source>
</evidence>
<dbReference type="GO" id="GO:0046933">
    <property type="term" value="F:proton-transporting ATP synthase activity, rotational mechanism"/>
    <property type="evidence" value="ECO:0007669"/>
    <property type="project" value="UniProtKB-UniRule"/>
</dbReference>
<evidence type="ECO:0000313" key="12">
    <source>
        <dbReference type="Proteomes" id="UP000001691"/>
    </source>
</evidence>
<evidence type="ECO:0000256" key="4">
    <source>
        <dbReference type="ARBA" id="ARBA00022448"/>
    </source>
</evidence>
<dbReference type="NCBIfam" id="TIGR01146">
    <property type="entry name" value="ATPsyn_F1gamma"/>
    <property type="match status" value="1"/>
</dbReference>
<dbReference type="CDD" id="cd12151">
    <property type="entry name" value="F1-ATPase_gamma"/>
    <property type="match status" value="1"/>
</dbReference>
<dbReference type="Gene3D" id="3.40.1380.10">
    <property type="match status" value="1"/>
</dbReference>
<keyword evidence="4 10" id="KW-0813">Transport</keyword>
<gene>
    <name evidence="10" type="primary">atpG</name>
    <name evidence="11" type="ordered locus">TGRD_460</name>
</gene>
<dbReference type="SUPFAM" id="SSF52943">
    <property type="entry name" value="ATP synthase (F1-ATPase), gamma subunit"/>
    <property type="match status" value="1"/>
</dbReference>
<dbReference type="InterPro" id="IPR000131">
    <property type="entry name" value="ATP_synth_F1_gsu"/>
</dbReference>
<comment type="subunit">
    <text evidence="10">F-type ATPases have 2 components, CF(1) - the catalytic core - and CF(0) - the membrane proton channel. CF(1) has five subunits: alpha(3), beta(3), gamma(1), delta(1), epsilon(1). CF(0) has three main subunits: a, b and c.</text>
</comment>
<dbReference type="STRING" id="471821.TGRD_465"/>
<dbReference type="KEGG" id="eti:RSTT_395"/>
<protein>
    <recommendedName>
        <fullName evidence="10">ATP synthase gamma chain</fullName>
    </recommendedName>
    <alternativeName>
        <fullName evidence="10">ATP synthase F1 sector gamma subunit</fullName>
    </alternativeName>
    <alternativeName>
        <fullName evidence="10">F-ATPase gamma subunit</fullName>
    </alternativeName>
</protein>
<comment type="similarity">
    <text evidence="3 10">Belongs to the ATPase gamma chain family.</text>
</comment>
<keyword evidence="10" id="KW-1003">Cell membrane</keyword>
<evidence type="ECO:0000256" key="2">
    <source>
        <dbReference type="ARBA" id="ARBA00004170"/>
    </source>
</evidence>
<organism evidence="11 12">
    <name type="scientific">Endomicrobium trichonymphae</name>
    <dbReference type="NCBI Taxonomy" id="1408204"/>
    <lineage>
        <taxon>Bacteria</taxon>
        <taxon>Pseudomonadati</taxon>
        <taxon>Elusimicrobiota</taxon>
        <taxon>Endomicrobiia</taxon>
        <taxon>Endomicrobiales</taxon>
        <taxon>Endomicrobiaceae</taxon>
        <taxon>Candidatus Endomicrobiellum</taxon>
    </lineage>
</organism>
<dbReference type="GO" id="GO:0042777">
    <property type="term" value="P:proton motive force-driven plasma membrane ATP synthesis"/>
    <property type="evidence" value="ECO:0007669"/>
    <property type="project" value="UniProtKB-UniRule"/>
</dbReference>
<comment type="subcellular location">
    <subcellularLocation>
        <location evidence="10">Cell membrane</location>
        <topology evidence="10">Peripheral membrane protein</topology>
    </subcellularLocation>
    <subcellularLocation>
        <location evidence="2">Membrane</location>
        <topology evidence="2">Peripheral membrane protein</topology>
    </subcellularLocation>
</comment>
<dbReference type="GO" id="GO:0005524">
    <property type="term" value="F:ATP binding"/>
    <property type="evidence" value="ECO:0007669"/>
    <property type="project" value="UniProtKB-UniRule"/>
</dbReference>
<dbReference type="OrthoDB" id="9812769at2"/>
<keyword evidence="7 10" id="KW-0472">Membrane</keyword>
<evidence type="ECO:0000256" key="6">
    <source>
        <dbReference type="ARBA" id="ARBA00023065"/>
    </source>
</evidence>
<accession>A0A1C9ZXK2</accession>
<keyword evidence="5 10" id="KW-0375">Hydrogen ion transport</keyword>
<keyword evidence="12" id="KW-1185">Reference proteome</keyword>
<proteinExistence type="inferred from homology"/>
<dbReference type="GO" id="GO:0045259">
    <property type="term" value="C:proton-transporting ATP synthase complex"/>
    <property type="evidence" value="ECO:0007669"/>
    <property type="project" value="UniProtKB-KW"/>
</dbReference>
<dbReference type="InterPro" id="IPR035968">
    <property type="entry name" value="ATP_synth_F1_ATPase_gsu"/>
</dbReference>
<sequence length="281" mass="32210">MAQNLQQLKKRIKTSDSIAQIAKAMEMIAASKIRKAQNYVEKHNPYARKIKYMVQRILTDKDLYDEIEKFSKERKGKRLIYIISPDKGLCGGLVVNLFKKVSFNVQSSDYVVAIGKKSANDATRYNYNVLASFGMGTSFPKYDDIYPIIDIAKKLYISGEVTKVSVIYTEFKNMLVQKPAIEEILPVKPDKSFKENKMDYIFEPDPQQVLEDLLPYYFEVEFYSAFMNAYASEQAARMTAMKNAKDNANDISASLTNIYNKSRQEKITNEILDLANGQQEI</sequence>
<dbReference type="HOGENOM" id="CLU_050669_0_1_0"/>
<dbReference type="RefSeq" id="WP_015423474.1">
    <property type="nucleotide sequence ID" value="NC_020419.1"/>
</dbReference>
<keyword evidence="8 10" id="KW-0139">CF(1)</keyword>
<reference evidence="12" key="1">
    <citation type="journal article" date="2008" name="Proc. Natl. Acad. Sci. U.S.A.">
        <title>Complete genome of the uncultured termite group 1 bacteria in a single host protist cell.</title>
        <authorList>
            <person name="Hongoh Y."/>
            <person name="Sharma V.K."/>
            <person name="Prakash T."/>
            <person name="Noda S."/>
            <person name="Taylor T.D."/>
            <person name="Kudo T."/>
            <person name="Sakaki Y."/>
            <person name="Toyoda A."/>
            <person name="Hattori M."/>
            <person name="Ohkuma M."/>
        </authorList>
    </citation>
    <scope>NUCLEOTIDE SEQUENCE [LARGE SCALE GENOMIC DNA]</scope>
    <source>
        <strain evidence="12">Rs-D17 genomovar Ri2008</strain>
    </source>
</reference>
<dbReference type="Proteomes" id="UP000001691">
    <property type="component" value="Chromosome"/>
</dbReference>
<evidence type="ECO:0000256" key="3">
    <source>
        <dbReference type="ARBA" id="ARBA00007681"/>
    </source>
</evidence>
<dbReference type="KEGG" id="rsd:TGRD_460"/>
<evidence type="ECO:0000256" key="5">
    <source>
        <dbReference type="ARBA" id="ARBA00022781"/>
    </source>
</evidence>
<accession>B1H0B6</accession>
<dbReference type="PRINTS" id="PR00126">
    <property type="entry name" value="ATPASEGAMMA"/>
</dbReference>
<evidence type="ECO:0000256" key="10">
    <source>
        <dbReference type="HAMAP-Rule" id="MF_00815"/>
    </source>
</evidence>
<keyword evidence="9 10" id="KW-0066">ATP synthesis</keyword>
<evidence type="ECO:0000256" key="9">
    <source>
        <dbReference type="ARBA" id="ARBA00023310"/>
    </source>
</evidence>
<comment type="function">
    <text evidence="1 10">Produces ATP from ADP in the presence of a proton gradient across the membrane. The gamma chain is believed to be important in regulating ATPase activity and the flow of protons through the CF(0) complex.</text>
</comment>
<dbReference type="AlphaFoldDB" id="B1H0B6"/>
<dbReference type="PATRIC" id="fig|471821.5.peg.752"/>
<evidence type="ECO:0000256" key="7">
    <source>
        <dbReference type="ARBA" id="ARBA00023136"/>
    </source>
</evidence>
<dbReference type="EMBL" id="AP009510">
    <property type="protein sequence ID" value="BAG13948.1"/>
    <property type="molecule type" value="Genomic_DNA"/>
</dbReference>
<dbReference type="Gene3D" id="1.10.287.80">
    <property type="entry name" value="ATP synthase, gamma subunit, helix hairpin domain"/>
    <property type="match status" value="1"/>
</dbReference>